<feature type="domain" description="Putative zinc-finger" evidence="2">
    <location>
        <begin position="3"/>
        <end position="36"/>
    </location>
</feature>
<dbReference type="EMBL" id="CP042467">
    <property type="protein sequence ID" value="QED26503.1"/>
    <property type="molecule type" value="Genomic_DNA"/>
</dbReference>
<dbReference type="Pfam" id="PF13490">
    <property type="entry name" value="zf-HC2"/>
    <property type="match status" value="1"/>
</dbReference>
<evidence type="ECO:0000313" key="3">
    <source>
        <dbReference type="EMBL" id="QED26503.1"/>
    </source>
</evidence>
<organism evidence="3 4">
    <name type="scientific">Microvenator marinus</name>
    <dbReference type="NCBI Taxonomy" id="2600177"/>
    <lineage>
        <taxon>Bacteria</taxon>
        <taxon>Deltaproteobacteria</taxon>
        <taxon>Bradymonadales</taxon>
        <taxon>Microvenatoraceae</taxon>
        <taxon>Microvenator</taxon>
    </lineage>
</organism>
<sequence length="268" mass="30000">MTCEEFVPFMDAYVDHELDDQDIREVEMHLESCSRCKESVNYQIAYKEGIKRHLAIRAPESLESKMWSFIEEQHALDSEVEVAEESNVVALEPKKKRSLGWILAPIAAAFVAVLMVPNLTVSPASSTTTPVIEQTLEWHRGNYPIEVAGPDAHEVAGWFGDKVDFPMTLPDLGPQSTILGARIAHVQDRRAALVVYEVDGKRVSVLIFDGSDLTVPSEFVKRVNERDMVLMNQNGYELAVIQHDGVTYSVAGDLPESRFVNLVSQSFH</sequence>
<dbReference type="InterPro" id="IPR027383">
    <property type="entry name" value="Znf_put"/>
</dbReference>
<evidence type="ECO:0000256" key="1">
    <source>
        <dbReference type="SAM" id="Phobius"/>
    </source>
</evidence>
<keyword evidence="1" id="KW-0812">Transmembrane</keyword>
<keyword evidence="4" id="KW-1185">Reference proteome</keyword>
<name>A0A5B8XR31_9DELT</name>
<protein>
    <submittedName>
        <fullName evidence="3">Anti-sigma factor</fullName>
    </submittedName>
</protein>
<dbReference type="AlphaFoldDB" id="A0A5B8XR31"/>
<dbReference type="InterPro" id="IPR041916">
    <property type="entry name" value="Anti_sigma_zinc_sf"/>
</dbReference>
<dbReference type="KEGG" id="bbae:FRD01_04420"/>
<dbReference type="RefSeq" id="WP_146957993.1">
    <property type="nucleotide sequence ID" value="NZ_CP042467.1"/>
</dbReference>
<dbReference type="OrthoDB" id="7549755at2"/>
<keyword evidence="1" id="KW-0472">Membrane</keyword>
<evidence type="ECO:0000313" key="4">
    <source>
        <dbReference type="Proteomes" id="UP000321595"/>
    </source>
</evidence>
<feature type="transmembrane region" description="Helical" evidence="1">
    <location>
        <begin position="99"/>
        <end position="119"/>
    </location>
</feature>
<proteinExistence type="predicted"/>
<reference evidence="3 4" key="1">
    <citation type="submission" date="2019-08" db="EMBL/GenBank/DDBJ databases">
        <authorList>
            <person name="Liang Q."/>
        </authorList>
    </citation>
    <scope>NUCLEOTIDE SEQUENCE [LARGE SCALE GENOMIC DNA]</scope>
    <source>
        <strain evidence="3 4">V1718</strain>
    </source>
</reference>
<keyword evidence="1" id="KW-1133">Transmembrane helix</keyword>
<dbReference type="Proteomes" id="UP000321595">
    <property type="component" value="Chromosome"/>
</dbReference>
<evidence type="ECO:0000259" key="2">
    <source>
        <dbReference type="Pfam" id="PF13490"/>
    </source>
</evidence>
<gene>
    <name evidence="3" type="ORF">FRD01_04420</name>
</gene>
<dbReference type="Gene3D" id="1.10.10.1320">
    <property type="entry name" value="Anti-sigma factor, zinc-finger domain"/>
    <property type="match status" value="1"/>
</dbReference>
<accession>A0A5B8XR31</accession>